<evidence type="ECO:0000256" key="1">
    <source>
        <dbReference type="SAM" id="MobiDB-lite"/>
    </source>
</evidence>
<feature type="compositionally biased region" description="Polar residues" evidence="1">
    <location>
        <begin position="132"/>
        <end position="148"/>
    </location>
</feature>
<organism evidence="2">
    <name type="scientific">Arion vulgaris</name>
    <dbReference type="NCBI Taxonomy" id="1028688"/>
    <lineage>
        <taxon>Eukaryota</taxon>
        <taxon>Metazoa</taxon>
        <taxon>Spiralia</taxon>
        <taxon>Lophotrochozoa</taxon>
        <taxon>Mollusca</taxon>
        <taxon>Gastropoda</taxon>
        <taxon>Heterobranchia</taxon>
        <taxon>Euthyneura</taxon>
        <taxon>Panpulmonata</taxon>
        <taxon>Eupulmonata</taxon>
        <taxon>Stylommatophora</taxon>
        <taxon>Helicina</taxon>
        <taxon>Arionoidea</taxon>
        <taxon>Arionidae</taxon>
        <taxon>Arion</taxon>
    </lineage>
</organism>
<feature type="non-terminal residue" evidence="2">
    <location>
        <position position="265"/>
    </location>
</feature>
<proteinExistence type="predicted"/>
<sequence>NEKHVSGFSFKENRSIDCENYQGEIDPGFGQFMPPARSFTMSARRNDNYSDQPSSLKLEKIKNSYISDKHVINSDKTVEIPFIYTRDSINNTQDSLYKKDISDSQSVAQFIPNASSRKLISSEQSSTITTSLPQTTKSSSQSNIRKPSHTALSLKSLKQNASAESLQDVEVLTEAMAKDVRADEGENRVISALEFLGHHRQFKPMFIICDYQYNNYLNKLREEMFSKEEASRPIRAFGQTMRAEHDCLIFHKVYHFNFHLKIFIF</sequence>
<reference evidence="2" key="1">
    <citation type="submission" date="2014-12" db="EMBL/GenBank/DDBJ databases">
        <title>Insight into the proteome of Arion vulgaris.</title>
        <authorList>
            <person name="Aradska J."/>
            <person name="Bulat T."/>
            <person name="Smidak R."/>
            <person name="Sarate P."/>
            <person name="Gangsoo J."/>
            <person name="Sialana F."/>
            <person name="Bilban M."/>
            <person name="Lubec G."/>
        </authorList>
    </citation>
    <scope>NUCLEOTIDE SEQUENCE</scope>
    <source>
        <tissue evidence="2">Skin</tissue>
    </source>
</reference>
<feature type="non-terminal residue" evidence="2">
    <location>
        <position position="1"/>
    </location>
</feature>
<evidence type="ECO:0000313" key="2">
    <source>
        <dbReference type="EMBL" id="CEK78600.1"/>
    </source>
</evidence>
<accession>A0A0B7AFA8</accession>
<dbReference type="AlphaFoldDB" id="A0A0B7AFA8"/>
<dbReference type="EMBL" id="HACG01031735">
    <property type="protein sequence ID" value="CEK78600.1"/>
    <property type="molecule type" value="Transcribed_RNA"/>
</dbReference>
<name>A0A0B7AFA8_9EUPU</name>
<feature type="compositionally biased region" description="Low complexity" evidence="1">
    <location>
        <begin position="122"/>
        <end position="131"/>
    </location>
</feature>
<protein>
    <submittedName>
        <fullName evidence="2">Uncharacterized protein</fullName>
    </submittedName>
</protein>
<gene>
    <name evidence="2" type="primary">ORF110979</name>
</gene>
<feature type="region of interest" description="Disordered" evidence="1">
    <location>
        <begin position="122"/>
        <end position="148"/>
    </location>
</feature>